<feature type="chain" id="PRO_5042102158" evidence="1">
    <location>
        <begin position="20"/>
        <end position="286"/>
    </location>
</feature>
<organism evidence="2 3">
    <name type="scientific">Mycena pura</name>
    <dbReference type="NCBI Taxonomy" id="153505"/>
    <lineage>
        <taxon>Eukaryota</taxon>
        <taxon>Fungi</taxon>
        <taxon>Dikarya</taxon>
        <taxon>Basidiomycota</taxon>
        <taxon>Agaricomycotina</taxon>
        <taxon>Agaricomycetes</taxon>
        <taxon>Agaricomycetidae</taxon>
        <taxon>Agaricales</taxon>
        <taxon>Marasmiineae</taxon>
        <taxon>Mycenaceae</taxon>
        <taxon>Mycena</taxon>
    </lineage>
</organism>
<sequence>MPSGSNILLSLLAPELGACLVVTMSIHAVAPEPPPRSHLRGGPESAVITAPARASRLYLLTQPGVRRPDVPDCCICARICWPELENSLLGEIHYADEVHVGDVTVCLLTLKNNPHRFYMMDPGRIERAIDPSGYTPLMVETLKYLYGLKASGADCAADPTTWLLEYLAQLLVWESLAIHPSETASVLLPGLRVDVDVRRTREYAGGAGSPADSLPAEPSRRTWLNVLRLVPHWHLPVWAFWVTQLKMGGFGLKETRDSTIGLGHPGRLRVRDARVKGDGQCEPGES</sequence>
<protein>
    <submittedName>
        <fullName evidence="2">Uncharacterized protein</fullName>
    </submittedName>
</protein>
<accession>A0AAD6UMK8</accession>
<feature type="signal peptide" evidence="1">
    <location>
        <begin position="1"/>
        <end position="19"/>
    </location>
</feature>
<proteinExistence type="predicted"/>
<dbReference type="Proteomes" id="UP001219525">
    <property type="component" value="Unassembled WGS sequence"/>
</dbReference>
<gene>
    <name evidence="2" type="ORF">GGX14DRAFT_409242</name>
</gene>
<dbReference type="EMBL" id="JARJCW010000207">
    <property type="protein sequence ID" value="KAJ7186277.1"/>
    <property type="molecule type" value="Genomic_DNA"/>
</dbReference>
<name>A0AAD6UMK8_9AGAR</name>
<evidence type="ECO:0000313" key="2">
    <source>
        <dbReference type="EMBL" id="KAJ7186277.1"/>
    </source>
</evidence>
<keyword evidence="1" id="KW-0732">Signal</keyword>
<evidence type="ECO:0000256" key="1">
    <source>
        <dbReference type="SAM" id="SignalP"/>
    </source>
</evidence>
<evidence type="ECO:0000313" key="3">
    <source>
        <dbReference type="Proteomes" id="UP001219525"/>
    </source>
</evidence>
<reference evidence="2" key="1">
    <citation type="submission" date="2023-03" db="EMBL/GenBank/DDBJ databases">
        <title>Massive genome expansion in bonnet fungi (Mycena s.s.) driven by repeated elements and novel gene families across ecological guilds.</title>
        <authorList>
            <consortium name="Lawrence Berkeley National Laboratory"/>
            <person name="Harder C.B."/>
            <person name="Miyauchi S."/>
            <person name="Viragh M."/>
            <person name="Kuo A."/>
            <person name="Thoen E."/>
            <person name="Andreopoulos B."/>
            <person name="Lu D."/>
            <person name="Skrede I."/>
            <person name="Drula E."/>
            <person name="Henrissat B."/>
            <person name="Morin E."/>
            <person name="Kohler A."/>
            <person name="Barry K."/>
            <person name="LaButti K."/>
            <person name="Morin E."/>
            <person name="Salamov A."/>
            <person name="Lipzen A."/>
            <person name="Mereny Z."/>
            <person name="Hegedus B."/>
            <person name="Baldrian P."/>
            <person name="Stursova M."/>
            <person name="Weitz H."/>
            <person name="Taylor A."/>
            <person name="Grigoriev I.V."/>
            <person name="Nagy L.G."/>
            <person name="Martin F."/>
            <person name="Kauserud H."/>
        </authorList>
    </citation>
    <scope>NUCLEOTIDE SEQUENCE</scope>
    <source>
        <strain evidence="2">9144</strain>
    </source>
</reference>
<comment type="caution">
    <text evidence="2">The sequence shown here is derived from an EMBL/GenBank/DDBJ whole genome shotgun (WGS) entry which is preliminary data.</text>
</comment>
<dbReference type="AlphaFoldDB" id="A0AAD6UMK8"/>
<keyword evidence="3" id="KW-1185">Reference proteome</keyword>